<organism evidence="3 4">
    <name type="scientific">Lactiplantibacillus pentosus DSM 20314</name>
    <dbReference type="NCBI Taxonomy" id="1423791"/>
    <lineage>
        <taxon>Bacteria</taxon>
        <taxon>Bacillati</taxon>
        <taxon>Bacillota</taxon>
        <taxon>Bacilli</taxon>
        <taxon>Lactobacillales</taxon>
        <taxon>Lactobacillaceae</taxon>
        <taxon>Lactiplantibacillus</taxon>
    </lineage>
</organism>
<gene>
    <name evidence="3" type="ORF">FD24_GL000051</name>
</gene>
<dbReference type="AlphaFoldDB" id="A0A837RFD0"/>
<name>A0A837RFD0_LACPE</name>
<evidence type="ECO:0000313" key="3">
    <source>
        <dbReference type="EMBL" id="KRK26919.1"/>
    </source>
</evidence>
<feature type="domain" description="DUF4097" evidence="2">
    <location>
        <begin position="278"/>
        <end position="455"/>
    </location>
</feature>
<dbReference type="InterPro" id="IPR047928">
    <property type="entry name" value="Perm_prefix_1"/>
</dbReference>
<reference evidence="3 4" key="1">
    <citation type="journal article" date="2015" name="Genome Announc.">
        <title>Expanding the biotechnology potential of lactobacilli through comparative genomics of 213 strains and associated genera.</title>
        <authorList>
            <person name="Sun Z."/>
            <person name="Harris H.M."/>
            <person name="McCann A."/>
            <person name="Guo C."/>
            <person name="Argimon S."/>
            <person name="Zhang W."/>
            <person name="Yang X."/>
            <person name="Jeffery I.B."/>
            <person name="Cooney J.C."/>
            <person name="Kagawa T.F."/>
            <person name="Liu W."/>
            <person name="Song Y."/>
            <person name="Salvetti E."/>
            <person name="Wrobel A."/>
            <person name="Rasinkangas P."/>
            <person name="Parkhill J."/>
            <person name="Rea M.C."/>
            <person name="O'Sullivan O."/>
            <person name="Ritari J."/>
            <person name="Douillard F.P."/>
            <person name="Paul Ross R."/>
            <person name="Yang R."/>
            <person name="Briner A.E."/>
            <person name="Felis G.E."/>
            <person name="de Vos W.M."/>
            <person name="Barrangou R."/>
            <person name="Klaenhammer T.R."/>
            <person name="Caufield P.W."/>
            <person name="Cui Y."/>
            <person name="Zhang H."/>
            <person name="O'Toole P.W."/>
        </authorList>
    </citation>
    <scope>NUCLEOTIDE SEQUENCE [LARGE SCALE GENOMIC DNA]</scope>
    <source>
        <strain evidence="3 4">DSM 20314</strain>
    </source>
</reference>
<dbReference type="EMBL" id="AZCU01000001">
    <property type="protein sequence ID" value="KRK26919.1"/>
    <property type="molecule type" value="Genomic_DNA"/>
</dbReference>
<feature type="region of interest" description="Disordered" evidence="1">
    <location>
        <begin position="140"/>
        <end position="204"/>
    </location>
</feature>
<dbReference type="InterPro" id="IPR025164">
    <property type="entry name" value="Toastrack_DUF4097"/>
</dbReference>
<dbReference type="RefSeq" id="WP_056952185.1">
    <property type="nucleotide sequence ID" value="NZ_AZCU01000001.1"/>
</dbReference>
<feature type="compositionally biased region" description="Polar residues" evidence="1">
    <location>
        <begin position="177"/>
        <end position="193"/>
    </location>
</feature>
<evidence type="ECO:0000256" key="1">
    <source>
        <dbReference type="SAM" id="MobiDB-lite"/>
    </source>
</evidence>
<dbReference type="Pfam" id="PF13349">
    <property type="entry name" value="DUF4097"/>
    <property type="match status" value="1"/>
</dbReference>
<sequence length="481" mass="51900">MSAKIEQLVAMRLNTYFKHQPDTAALAELKTELSADLNEAANDKAASGLEPEEAVAEAFSDFGDINALIKQINEENGTAEHVHGHQVIVDDNGIEIDDGKTLKINADGLSINNGTIKADANGLKVGNWILDEHGLQNQAETDFEDERRSQQRGESQQQKQSQQPAPTSQPETDADQEQSTTDDTATDESNPHVTANLDDVYRERPPLVNEQRVSLTGLAHIAINYRAATVKVLPTREAGDDVIIRDYMNYNNPAYYSQVTTFEDRLEIVQGKVPFLIPLRVHVQILIPASYAGQLTLNDRSGNVIMGNLQHLSELQLQVVSGSARLVAVGMTTFTSEVTSGSLTMADVQVAEQLVLNVKSGRARLLDVAAGNYNVRVTSGSVSGQQVRGGGQWTAKSGSIKLALAAINGDTTLAAHSGSIKVSTPTDASYRYELESQSGRVTAPHFAQVDHHADGYQAGRVGTTATYLISGRARSGSISLR</sequence>
<accession>A0A837RFD0</accession>
<dbReference type="GeneID" id="49393425"/>
<evidence type="ECO:0000313" key="4">
    <source>
        <dbReference type="Proteomes" id="UP000051020"/>
    </source>
</evidence>
<proteinExistence type="predicted"/>
<protein>
    <recommendedName>
        <fullName evidence="2">DUF4097 domain-containing protein</fullName>
    </recommendedName>
</protein>
<comment type="caution">
    <text evidence="3">The sequence shown here is derived from an EMBL/GenBank/DDBJ whole genome shotgun (WGS) entry which is preliminary data.</text>
</comment>
<dbReference type="Proteomes" id="UP000051020">
    <property type="component" value="Unassembled WGS sequence"/>
</dbReference>
<feature type="compositionally biased region" description="Low complexity" evidence="1">
    <location>
        <begin position="152"/>
        <end position="171"/>
    </location>
</feature>
<evidence type="ECO:0000259" key="2">
    <source>
        <dbReference type="Pfam" id="PF13349"/>
    </source>
</evidence>
<dbReference type="NCBIfam" id="NF038403">
    <property type="entry name" value="perm_prefix_1"/>
    <property type="match status" value="1"/>
</dbReference>